<dbReference type="PANTHER" id="PTHR33969">
    <property type="entry name" value="SEGREGATION AND CONDENSATION PROTEIN A"/>
    <property type="match status" value="1"/>
</dbReference>
<dbReference type="InterPro" id="IPR003768">
    <property type="entry name" value="ScpA"/>
</dbReference>
<evidence type="ECO:0000313" key="1">
    <source>
        <dbReference type="EMBL" id="CAB4790448.1"/>
    </source>
</evidence>
<dbReference type="InterPro" id="IPR023093">
    <property type="entry name" value="ScpA-like_C"/>
</dbReference>
<protein>
    <submittedName>
        <fullName evidence="1">Unannotated protein</fullName>
    </submittedName>
</protein>
<dbReference type="AlphaFoldDB" id="A0A6J6X5F5"/>
<organism evidence="1">
    <name type="scientific">freshwater metagenome</name>
    <dbReference type="NCBI Taxonomy" id="449393"/>
    <lineage>
        <taxon>unclassified sequences</taxon>
        <taxon>metagenomes</taxon>
        <taxon>ecological metagenomes</taxon>
    </lineage>
</organism>
<name>A0A6J6X5F5_9ZZZZ</name>
<proteinExistence type="predicted"/>
<gene>
    <name evidence="1" type="ORF">UFOPK2958_01141</name>
</gene>
<reference evidence="1" key="1">
    <citation type="submission" date="2020-05" db="EMBL/GenBank/DDBJ databases">
        <authorList>
            <person name="Chiriac C."/>
            <person name="Salcher M."/>
            <person name="Ghai R."/>
            <person name="Kavagutti S V."/>
        </authorList>
    </citation>
    <scope>NUCLEOTIDE SEQUENCE</scope>
</reference>
<accession>A0A6J6X5F5</accession>
<dbReference type="Pfam" id="PF02616">
    <property type="entry name" value="SMC_ScpA"/>
    <property type="match status" value="1"/>
</dbReference>
<sequence>MTFVVTTPSFTGPIELLLQLISTREKDILDVPLGPIVDEFVLVLRDAARSIDVEELSEFLLVAAILLEMKSHALLPGKAESDPDEEFIGWEERDVLLARLLELRTYSGASDSFVALFERAARSYPRLAGLNEGFDVTPPDLLQGVTPESLAMAYLKGIEEKPVPVVRLHHVTVDAVTVAETVASLAQRLPSLGRITFRNLVMGLDARIEIIVHFLALLELCKLGRIDLGQGETFGEVEIEWVGDDSRLEIGMVDTYEG</sequence>
<dbReference type="Gene3D" id="1.10.10.580">
    <property type="entry name" value="Structural maintenance of chromosome 1. Chain E"/>
    <property type="match status" value="1"/>
</dbReference>
<dbReference type="PANTHER" id="PTHR33969:SF2">
    <property type="entry name" value="SEGREGATION AND CONDENSATION PROTEIN A"/>
    <property type="match status" value="1"/>
</dbReference>
<dbReference type="Gene3D" id="6.10.250.2410">
    <property type="match status" value="1"/>
</dbReference>
<dbReference type="EMBL" id="CAFAAB010000143">
    <property type="protein sequence ID" value="CAB4790448.1"/>
    <property type="molecule type" value="Genomic_DNA"/>
</dbReference>